<dbReference type="Proteomes" id="UP000277326">
    <property type="component" value="Unassembled WGS sequence"/>
</dbReference>
<proteinExistence type="predicted"/>
<evidence type="ECO:0000313" key="4">
    <source>
        <dbReference type="Proteomes" id="UP000277326"/>
    </source>
</evidence>
<dbReference type="CDD" id="cd11378">
    <property type="entry name" value="DUF296"/>
    <property type="match status" value="1"/>
</dbReference>
<reference evidence="3" key="3">
    <citation type="submission" date="2018-10" db="EMBL/GenBank/DDBJ databases">
        <authorList>
            <person name="Whitman W."/>
            <person name="Huntemann M."/>
            <person name="Clum A."/>
            <person name="Pillay M."/>
            <person name="Palaniappan K."/>
            <person name="Varghese N."/>
            <person name="Mikhailova N."/>
            <person name="Stamatis D."/>
            <person name="Reddy T."/>
            <person name="Daum C."/>
            <person name="Shapiro N."/>
            <person name="Ivanova N."/>
            <person name="Kyrpides N."/>
            <person name="Woyke T."/>
        </authorList>
    </citation>
    <scope>NUCLEOTIDE SEQUENCE</scope>
    <source>
        <strain evidence="3">CGMCC 1.10124</strain>
    </source>
</reference>
<dbReference type="SUPFAM" id="SSF117856">
    <property type="entry name" value="AF0104/ALDC/Ptd012-like"/>
    <property type="match status" value="1"/>
</dbReference>
<keyword evidence="5" id="KW-1185">Reference proteome</keyword>
<dbReference type="AlphaFoldDB" id="A0A3M0D0C7"/>
<dbReference type="RefSeq" id="WP_121921062.1">
    <property type="nucleotide sequence ID" value="NZ_CP034145.1"/>
</dbReference>
<dbReference type="Pfam" id="PF03479">
    <property type="entry name" value="PCC"/>
    <property type="match status" value="1"/>
</dbReference>
<dbReference type="InterPro" id="IPR005175">
    <property type="entry name" value="PPC_dom"/>
</dbReference>
<feature type="domain" description="PPC" evidence="1">
    <location>
        <begin position="6"/>
        <end position="137"/>
    </location>
</feature>
<protein>
    <submittedName>
        <fullName evidence="2">DNA-binding protein</fullName>
    </submittedName>
</protein>
<dbReference type="GO" id="GO:0003677">
    <property type="term" value="F:DNA binding"/>
    <property type="evidence" value="ECO:0007669"/>
    <property type="project" value="UniProtKB-KW"/>
</dbReference>
<gene>
    <name evidence="3" type="ORF">ATH50_2450</name>
    <name evidence="2" type="ORF">DU502_01350</name>
</gene>
<dbReference type="PROSITE" id="PS51742">
    <property type="entry name" value="PPC"/>
    <property type="match status" value="1"/>
</dbReference>
<accession>A0A3M0D0C7</accession>
<dbReference type="Gene3D" id="3.30.1330.80">
    <property type="entry name" value="Hypothetical protein, similar to alpha- acetolactate decarboxylase, domain 2"/>
    <property type="match status" value="1"/>
</dbReference>
<dbReference type="KEGG" id="haer:DU502_01350"/>
<reference evidence="2 5" key="2">
    <citation type="submission" date="2018-07" db="EMBL/GenBank/DDBJ databases">
        <title>Genome sequences of Haloplanus aerogenes JCM 16430T.</title>
        <authorList>
            <person name="Kim Y.B."/>
            <person name="Roh S.W."/>
        </authorList>
    </citation>
    <scope>NUCLEOTIDE SEQUENCE [LARGE SCALE GENOMIC DNA]</scope>
    <source>
        <strain evidence="2 5">JCM 16430</strain>
    </source>
</reference>
<dbReference type="OrthoDB" id="371648at2157"/>
<dbReference type="GeneID" id="38469890"/>
<dbReference type="Proteomes" id="UP000282007">
    <property type="component" value="Chromosome"/>
</dbReference>
<reference evidence="3 4" key="1">
    <citation type="journal article" date="2015" name="Stand. Genomic Sci.">
        <title>Genomic Encyclopedia of Bacterial and Archaeal Type Strains, Phase III: the genomes of soil and plant-associated and newly described type strains.</title>
        <authorList>
            <person name="Whitman W.B."/>
            <person name="Woyke T."/>
            <person name="Klenk H.P."/>
            <person name="Zhou Y."/>
            <person name="Lilburn T.G."/>
            <person name="Beck B.J."/>
            <person name="De Vos P."/>
            <person name="Vandamme P."/>
            <person name="Eisen J.A."/>
            <person name="Garrity G."/>
            <person name="Hugenholtz P."/>
            <person name="Kyrpides N.C."/>
        </authorList>
    </citation>
    <scope>NUCLEOTIDE SEQUENCE [LARGE SCALE GENOMIC DNA]</scope>
    <source>
        <strain evidence="3 4">CGMCC 1.10124</strain>
    </source>
</reference>
<dbReference type="EMBL" id="CP034145">
    <property type="protein sequence ID" value="AZH24103.1"/>
    <property type="molecule type" value="Genomic_DNA"/>
</dbReference>
<evidence type="ECO:0000313" key="2">
    <source>
        <dbReference type="EMBL" id="AZH24103.1"/>
    </source>
</evidence>
<sequence>MDARELAVSAEYRVAIEEGDDWREAIEHAADAEGVASAWFTGVGTVSDADVWHYDPTAAEHRAVRFDEPLSVAACIGGVTVDDGEAVARPHAVLTRPSGQAVGGYLNAATAVEGTVHLRAFEDGASFDRPTDDPTDP</sequence>
<evidence type="ECO:0000313" key="5">
    <source>
        <dbReference type="Proteomes" id="UP000282007"/>
    </source>
</evidence>
<dbReference type="EMBL" id="REFS01000005">
    <property type="protein sequence ID" value="RMB13119.1"/>
    <property type="molecule type" value="Genomic_DNA"/>
</dbReference>
<name>A0A3M0D0C7_9EURY</name>
<organism evidence="3 4">
    <name type="scientific">Haloplanus aerogenes</name>
    <dbReference type="NCBI Taxonomy" id="660522"/>
    <lineage>
        <taxon>Archaea</taxon>
        <taxon>Methanobacteriati</taxon>
        <taxon>Methanobacteriota</taxon>
        <taxon>Stenosarchaea group</taxon>
        <taxon>Halobacteria</taxon>
        <taxon>Halobacteriales</taxon>
        <taxon>Haloferacaceae</taxon>
        <taxon>Haloplanus</taxon>
    </lineage>
</organism>
<keyword evidence="2" id="KW-0238">DNA-binding</keyword>
<evidence type="ECO:0000259" key="1">
    <source>
        <dbReference type="PROSITE" id="PS51742"/>
    </source>
</evidence>
<evidence type="ECO:0000313" key="3">
    <source>
        <dbReference type="EMBL" id="RMB13119.1"/>
    </source>
</evidence>